<dbReference type="EMBL" id="BMYR01000008">
    <property type="protein sequence ID" value="GGW65252.1"/>
    <property type="molecule type" value="Genomic_DNA"/>
</dbReference>
<keyword evidence="1" id="KW-0812">Transmembrane</keyword>
<dbReference type="PANTHER" id="PTHR35867:SF1">
    <property type="entry name" value="PROTEIN RSEC"/>
    <property type="match status" value="1"/>
</dbReference>
<dbReference type="PANTHER" id="PTHR35867">
    <property type="entry name" value="PROTEIN RSEC"/>
    <property type="match status" value="1"/>
</dbReference>
<evidence type="ECO:0000313" key="2">
    <source>
        <dbReference type="EMBL" id="GGW65252.1"/>
    </source>
</evidence>
<accession>A0ABQ2WQB7</accession>
<organism evidence="2 3">
    <name type="scientific">Alishewanella tabrizica</name>
    <dbReference type="NCBI Taxonomy" id="671278"/>
    <lineage>
        <taxon>Bacteria</taxon>
        <taxon>Pseudomonadati</taxon>
        <taxon>Pseudomonadota</taxon>
        <taxon>Gammaproteobacteria</taxon>
        <taxon>Alteromonadales</taxon>
        <taxon>Alteromonadaceae</taxon>
        <taxon>Alishewanella</taxon>
    </lineage>
</organism>
<dbReference type="InterPro" id="IPR026268">
    <property type="entry name" value="RseC"/>
</dbReference>
<dbReference type="PIRSF" id="PIRSF004923">
    <property type="entry name" value="RseC"/>
    <property type="match status" value="1"/>
</dbReference>
<keyword evidence="3" id="KW-1185">Reference proteome</keyword>
<dbReference type="Proteomes" id="UP000634667">
    <property type="component" value="Unassembled WGS sequence"/>
</dbReference>
<feature type="transmembrane region" description="Helical" evidence="1">
    <location>
        <begin position="106"/>
        <end position="123"/>
    </location>
</feature>
<dbReference type="Pfam" id="PF04246">
    <property type="entry name" value="RseC_MucC"/>
    <property type="match status" value="1"/>
</dbReference>
<dbReference type="RefSeq" id="WP_189483228.1">
    <property type="nucleotide sequence ID" value="NZ_BMYR01000008.1"/>
</dbReference>
<gene>
    <name evidence="2" type="primary">rseC</name>
    <name evidence="2" type="ORF">GCM10008111_21640</name>
</gene>
<sequence>MVEEIATVVATESDGVWLVTTPVGTCNSCQVSSDCGTGIVAKTFTPRQNRFFVKTTENLLPGEQVQIGIAEHGLVVAALMVYLVPLLLALITMVLLQSIWQLAEGWLMLSAILAGASGFYLASRYSQNVQQQQEQVKILYVLPNLKVSNPISETQQP</sequence>
<keyword evidence="1" id="KW-1133">Transmembrane helix</keyword>
<dbReference type="InterPro" id="IPR007359">
    <property type="entry name" value="SigmaE_reg_RseC_MucC"/>
</dbReference>
<keyword evidence="1" id="KW-0472">Membrane</keyword>
<evidence type="ECO:0000313" key="3">
    <source>
        <dbReference type="Proteomes" id="UP000634667"/>
    </source>
</evidence>
<proteinExistence type="predicted"/>
<name>A0ABQ2WQB7_9ALTE</name>
<protein>
    <submittedName>
        <fullName evidence="2">Sigma-E factor regulatory protein RseC</fullName>
    </submittedName>
</protein>
<evidence type="ECO:0000256" key="1">
    <source>
        <dbReference type="SAM" id="Phobius"/>
    </source>
</evidence>
<comment type="caution">
    <text evidence="2">The sequence shown here is derived from an EMBL/GenBank/DDBJ whole genome shotgun (WGS) entry which is preliminary data.</text>
</comment>
<feature type="transmembrane region" description="Helical" evidence="1">
    <location>
        <begin position="74"/>
        <end position="100"/>
    </location>
</feature>
<reference evidence="3" key="1">
    <citation type="journal article" date="2019" name="Int. J. Syst. Evol. Microbiol.">
        <title>The Global Catalogue of Microorganisms (GCM) 10K type strain sequencing project: providing services to taxonomists for standard genome sequencing and annotation.</title>
        <authorList>
            <consortium name="The Broad Institute Genomics Platform"/>
            <consortium name="The Broad Institute Genome Sequencing Center for Infectious Disease"/>
            <person name="Wu L."/>
            <person name="Ma J."/>
        </authorList>
    </citation>
    <scope>NUCLEOTIDE SEQUENCE [LARGE SCALE GENOMIC DNA]</scope>
    <source>
        <strain evidence="3">KCTC 23723</strain>
    </source>
</reference>